<dbReference type="Gene3D" id="3.40.30.10">
    <property type="entry name" value="Glutaredoxin"/>
    <property type="match status" value="1"/>
</dbReference>
<reference evidence="2 3" key="1">
    <citation type="journal article" date="2011" name="J. Virol.">
        <title>Genomic and proteomic analysis of invertebrate iridovirus type 9.</title>
        <authorList>
            <person name="Wong C.K."/>
            <person name="Young V.L."/>
            <person name="Kleffmann T."/>
            <person name="Ward V.K."/>
        </authorList>
    </citation>
    <scope>NUCLEOTIDE SEQUENCE [LARGE SCALE GENOMIC DNA]</scope>
</reference>
<keyword evidence="3" id="KW-1185">Reference proteome</keyword>
<dbReference type="PROSITE" id="PS51352">
    <property type="entry name" value="THIOREDOXIN_2"/>
    <property type="match status" value="1"/>
</dbReference>
<dbReference type="EMBL" id="GQ918152">
    <property type="protein sequence ID" value="ADO00406.1"/>
    <property type="molecule type" value="Genomic_DNA"/>
</dbReference>
<evidence type="ECO:0000259" key="1">
    <source>
        <dbReference type="PROSITE" id="PS51352"/>
    </source>
</evidence>
<dbReference type="InterPro" id="IPR013766">
    <property type="entry name" value="Thioredoxin_domain"/>
</dbReference>
<proteinExistence type="predicted"/>
<evidence type="ECO:0000313" key="2">
    <source>
        <dbReference type="EMBL" id="ADO00406.1"/>
    </source>
</evidence>
<dbReference type="SUPFAM" id="SSF52833">
    <property type="entry name" value="Thioredoxin-like"/>
    <property type="match status" value="1"/>
</dbReference>
<sequence length="119" mass="13348">MSYLLHPVIYLESKDFTNKGNLKPFKNKTCVILVQANYCGHCTTAKPDFQKFAEKNKSVVCLTIQGDGDDPDTKKLVDLISKIKPSFQGFPDYLLFKGGTLVDKEINGRTEAALQEFIN</sequence>
<protein>
    <recommendedName>
        <fullName evidence="1">Thioredoxin domain-containing protein</fullName>
    </recommendedName>
</protein>
<dbReference type="Proteomes" id="UP000112896">
    <property type="component" value="Segment"/>
</dbReference>
<dbReference type="CDD" id="cd02947">
    <property type="entry name" value="TRX_family"/>
    <property type="match status" value="1"/>
</dbReference>
<dbReference type="GeneID" id="10963785"/>
<accession>G0T589</accession>
<dbReference type="RefSeq" id="YP_004732846.1">
    <property type="nucleotide sequence ID" value="NC_015780.1"/>
</dbReference>
<feature type="domain" description="Thioredoxin" evidence="1">
    <location>
        <begin position="2"/>
        <end position="119"/>
    </location>
</feature>
<dbReference type="InterPro" id="IPR036249">
    <property type="entry name" value="Thioredoxin-like_sf"/>
</dbReference>
<dbReference type="KEGG" id="vg:10963785"/>
<evidence type="ECO:0000313" key="3">
    <source>
        <dbReference type="Proteomes" id="UP000112896"/>
    </source>
</evidence>
<organism evidence="2 3">
    <name type="scientific">Wiseana iridescent virus</name>
    <name type="common">WIV</name>
    <name type="synonym">Insect iridescent virus type 9</name>
    <dbReference type="NCBI Taxonomy" id="68347"/>
    <lineage>
        <taxon>Viruses</taxon>
        <taxon>Varidnaviria</taxon>
        <taxon>Bamfordvirae</taxon>
        <taxon>Nucleocytoviricota</taxon>
        <taxon>Megaviricetes</taxon>
        <taxon>Pimascovirales</taxon>
        <taxon>Pimascovirales incertae sedis</taxon>
        <taxon>Iridoviridae</taxon>
        <taxon>Betairidovirinae</taxon>
        <taxon>Chloriridovirus</taxon>
        <taxon>Chloriridovirus wiseana1</taxon>
        <taxon>Invertebrate iridescent virus 9</taxon>
    </lineage>
</organism>
<organismHost>
    <name type="scientific">Wiseana cervinata</name>
    <dbReference type="NCBI Taxonomy" id="107013"/>
</organismHost>
<dbReference type="Pfam" id="PF00085">
    <property type="entry name" value="Thioredoxin"/>
    <property type="match status" value="1"/>
</dbReference>
<name>G0T589_IRV9</name>